<proteinExistence type="predicted"/>
<evidence type="ECO:0000313" key="3">
    <source>
        <dbReference type="Proteomes" id="UP001163550"/>
    </source>
</evidence>
<evidence type="ECO:0000313" key="2">
    <source>
        <dbReference type="EMBL" id="UYO61954.1"/>
    </source>
</evidence>
<organism evidence="2 3">
    <name type="scientific">Acetobacterium wieringae</name>
    <dbReference type="NCBI Taxonomy" id="52694"/>
    <lineage>
        <taxon>Bacteria</taxon>
        <taxon>Bacillati</taxon>
        <taxon>Bacillota</taxon>
        <taxon>Clostridia</taxon>
        <taxon>Eubacteriales</taxon>
        <taxon>Eubacteriaceae</taxon>
        <taxon>Acetobacterium</taxon>
    </lineage>
</organism>
<keyword evidence="1" id="KW-0175">Coiled coil</keyword>
<protein>
    <submittedName>
        <fullName evidence="2">Uncharacterized protein</fullName>
    </submittedName>
</protein>
<dbReference type="RefSeq" id="WP_263992673.1">
    <property type="nucleotide sequence ID" value="NZ_CP087994.1"/>
</dbReference>
<reference evidence="2" key="1">
    <citation type="submission" date="2021-11" db="EMBL/GenBank/DDBJ databases">
        <title>Isoprene-degrading acetogen.</title>
        <authorList>
            <person name="Yang Y."/>
            <person name="Jin H."/>
            <person name="Yan J."/>
        </authorList>
    </citation>
    <scope>NUCLEOTIDE SEQUENCE</scope>
    <source>
        <strain evidence="2">Berkeley</strain>
    </source>
</reference>
<gene>
    <name evidence="2" type="ORF">LNN31_14345</name>
</gene>
<keyword evidence="3" id="KW-1185">Reference proteome</keyword>
<dbReference type="EMBL" id="CP087994">
    <property type="protein sequence ID" value="UYO61954.1"/>
    <property type="molecule type" value="Genomic_DNA"/>
</dbReference>
<name>A0ABY6HEQ8_9FIRM</name>
<sequence>MKYVELLEKYEELLSENKKLKETIVELKSMIAEESTVNGIVKEAENLTNAEDTIGLTKKSSTQEKLELFLSIFRGRSDVCAKRWRNKPGYSPYDY</sequence>
<accession>A0ABY6HEQ8</accession>
<evidence type="ECO:0000256" key="1">
    <source>
        <dbReference type="SAM" id="Coils"/>
    </source>
</evidence>
<feature type="coiled-coil region" evidence="1">
    <location>
        <begin position="3"/>
        <end position="30"/>
    </location>
</feature>
<dbReference type="Proteomes" id="UP001163550">
    <property type="component" value="Chromosome"/>
</dbReference>